<dbReference type="Gene3D" id="3.40.50.2000">
    <property type="entry name" value="Glycogen Phosphorylase B"/>
    <property type="match status" value="3"/>
</dbReference>
<sequence length="436" mass="49295">MSKSNNSQLHVAMFPWFAFGHFIPFLHLSNKLAEKGHKISFLLPKGAQAKLEQLSYYPNLIRFFPFVVPRIDGLPPDAETVSDVPFSLHVSFANAGFDGTQDQLWLAKWASSLCTILWFLQLQYIAHLTKTDGKDGKDVTEEELIETPPGYPSIVRFRGEDVGAIIDFLVVPETGLSIEDRLISSIEENHAIAFRTYREIEGPFCDYFVEQFGKTVLLRGPCFPETKNTQLEEKWACWLSNFEPSSVVFCAFGSQITLQKEEFQELVLGLELSGLPFLVALRPPQGCVTVEESLPEGFEQRVQGRGLVHGGWLPQELLLKHPSIGCFVNHCGYGTMWESLLSDCQIVLIPSLAGQILNTRLMVDELKVAVELERGEKMQISKEKLSEAIKLVMDKDSEMADLLRRNHSKLNQTLSNRDLQDEYINNFIQGLQNLIK</sequence>
<dbReference type="eggNOG" id="KOG1192">
    <property type="taxonomic scope" value="Eukaryota"/>
</dbReference>
<dbReference type="PANTHER" id="PTHR48049:SF52">
    <property type="entry name" value="ANTHOCYANIDIN 3-O-GLUCOSIDE 2''-O-GLUCOSYLTRANSFERASE-LIKE"/>
    <property type="match status" value="1"/>
</dbReference>
<dbReference type="GO" id="GO:0035251">
    <property type="term" value="F:UDP-glucosyltransferase activity"/>
    <property type="evidence" value="ECO:0000318"/>
    <property type="project" value="GO_Central"/>
</dbReference>
<dbReference type="FunFam" id="3.40.50.2000:FF:000037">
    <property type="entry name" value="Glycosyltransferase"/>
    <property type="match status" value="1"/>
</dbReference>
<protein>
    <submittedName>
        <fullName evidence="3">UDP-Glycosyltransferase superfamily protein, putative</fullName>
    </submittedName>
</protein>
<gene>
    <name evidence="3" type="ORF">TCM_031672</name>
</gene>
<dbReference type="OMA" id="GPCFPET"/>
<dbReference type="PANTHER" id="PTHR48049">
    <property type="entry name" value="GLYCOSYLTRANSFERASE"/>
    <property type="match status" value="1"/>
</dbReference>
<dbReference type="EMBL" id="CM001885">
    <property type="protein sequence ID" value="EOY13147.1"/>
    <property type="molecule type" value="Genomic_DNA"/>
</dbReference>
<dbReference type="Gramene" id="EOY13147">
    <property type="protein sequence ID" value="EOY13147"/>
    <property type="gene ID" value="TCM_031672"/>
</dbReference>
<accession>A0A061F901</accession>
<evidence type="ECO:0000313" key="3">
    <source>
        <dbReference type="EMBL" id="EOY13147.1"/>
    </source>
</evidence>
<dbReference type="Proteomes" id="UP000026915">
    <property type="component" value="Chromosome 7"/>
</dbReference>
<evidence type="ECO:0000256" key="2">
    <source>
        <dbReference type="ARBA" id="ARBA00022679"/>
    </source>
</evidence>
<keyword evidence="2" id="KW-0808">Transferase</keyword>
<keyword evidence="4" id="KW-1185">Reference proteome</keyword>
<dbReference type="InterPro" id="IPR050481">
    <property type="entry name" value="UDP-glycosyltransf_plant"/>
</dbReference>
<evidence type="ECO:0000313" key="4">
    <source>
        <dbReference type="Proteomes" id="UP000026915"/>
    </source>
</evidence>
<dbReference type="AlphaFoldDB" id="A0A061F901"/>
<organism evidence="3 4">
    <name type="scientific">Theobroma cacao</name>
    <name type="common">Cacao</name>
    <name type="synonym">Cocoa</name>
    <dbReference type="NCBI Taxonomy" id="3641"/>
    <lineage>
        <taxon>Eukaryota</taxon>
        <taxon>Viridiplantae</taxon>
        <taxon>Streptophyta</taxon>
        <taxon>Embryophyta</taxon>
        <taxon>Tracheophyta</taxon>
        <taxon>Spermatophyta</taxon>
        <taxon>Magnoliopsida</taxon>
        <taxon>eudicotyledons</taxon>
        <taxon>Gunneridae</taxon>
        <taxon>Pentapetalae</taxon>
        <taxon>rosids</taxon>
        <taxon>malvids</taxon>
        <taxon>Malvales</taxon>
        <taxon>Malvaceae</taxon>
        <taxon>Byttnerioideae</taxon>
        <taxon>Theobroma</taxon>
    </lineage>
</organism>
<dbReference type="CDD" id="cd03784">
    <property type="entry name" value="GT1_Gtf-like"/>
    <property type="match status" value="1"/>
</dbReference>
<evidence type="ECO:0000256" key="1">
    <source>
        <dbReference type="ARBA" id="ARBA00009995"/>
    </source>
</evidence>
<dbReference type="InParanoid" id="A0A061F901"/>
<dbReference type="Pfam" id="PF00201">
    <property type="entry name" value="UDPGT"/>
    <property type="match status" value="1"/>
</dbReference>
<dbReference type="InterPro" id="IPR002213">
    <property type="entry name" value="UDP_glucos_trans"/>
</dbReference>
<name>A0A061F901_THECC</name>
<dbReference type="SUPFAM" id="SSF53756">
    <property type="entry name" value="UDP-Glycosyltransferase/glycogen phosphorylase"/>
    <property type="match status" value="1"/>
</dbReference>
<reference evidence="3 4" key="1">
    <citation type="journal article" date="2013" name="Genome Biol.">
        <title>The genome sequence of the most widely cultivated cacao type and its use to identify candidate genes regulating pod color.</title>
        <authorList>
            <person name="Motamayor J.C."/>
            <person name="Mockaitis K."/>
            <person name="Schmutz J."/>
            <person name="Haiminen N."/>
            <person name="Iii D.L."/>
            <person name="Cornejo O."/>
            <person name="Findley S.D."/>
            <person name="Zheng P."/>
            <person name="Utro F."/>
            <person name="Royaert S."/>
            <person name="Saski C."/>
            <person name="Jenkins J."/>
            <person name="Podicheti R."/>
            <person name="Zhao M."/>
            <person name="Scheffler B.E."/>
            <person name="Stack J.C."/>
            <person name="Feltus F.A."/>
            <person name="Mustiga G.M."/>
            <person name="Amores F."/>
            <person name="Phillips W."/>
            <person name="Marelli J.P."/>
            <person name="May G.D."/>
            <person name="Shapiro H."/>
            <person name="Ma J."/>
            <person name="Bustamante C.D."/>
            <person name="Schnell R.J."/>
            <person name="Main D."/>
            <person name="Gilbert D."/>
            <person name="Parida L."/>
            <person name="Kuhn D.N."/>
        </authorList>
    </citation>
    <scope>NUCLEOTIDE SEQUENCE [LARGE SCALE GENOMIC DNA]</scope>
    <source>
        <strain evidence="4">cv. Matina 1-6</strain>
    </source>
</reference>
<dbReference type="HOGENOM" id="CLU_001724_2_3_1"/>
<proteinExistence type="inferred from homology"/>
<comment type="similarity">
    <text evidence="1">Belongs to the UDP-glycosyltransferase family.</text>
</comment>